<comment type="caution">
    <text evidence="8">The sequence shown here is derived from an EMBL/GenBank/DDBJ whole genome shotgun (WGS) entry which is preliminary data.</text>
</comment>
<dbReference type="InterPro" id="IPR012337">
    <property type="entry name" value="RNaseH-like_sf"/>
</dbReference>
<evidence type="ECO:0000256" key="5">
    <source>
        <dbReference type="ARBA" id="ARBA00023242"/>
    </source>
</evidence>
<dbReference type="GO" id="GO:0008270">
    <property type="term" value="F:zinc ion binding"/>
    <property type="evidence" value="ECO:0007669"/>
    <property type="project" value="UniProtKB-KW"/>
</dbReference>
<evidence type="ECO:0000313" key="9">
    <source>
        <dbReference type="Proteomes" id="UP000054564"/>
    </source>
</evidence>
<feature type="region of interest" description="Disordered" evidence="6">
    <location>
        <begin position="187"/>
        <end position="217"/>
    </location>
</feature>
<keyword evidence="3" id="KW-0863">Zinc-finger</keyword>
<reference evidence="9" key="1">
    <citation type="submission" date="2014-03" db="EMBL/GenBank/DDBJ databases">
        <title>The Genome Sequence of Puccinia striiformis f. sp. tritici PST-78.</title>
        <authorList>
            <consortium name="The Broad Institute Genome Sequencing Platform"/>
            <person name="Cuomo C."/>
            <person name="Hulbert S."/>
            <person name="Chen X."/>
            <person name="Walker B."/>
            <person name="Young S.K."/>
            <person name="Zeng Q."/>
            <person name="Gargeya S."/>
            <person name="Fitzgerald M."/>
            <person name="Haas B."/>
            <person name="Abouelleil A."/>
            <person name="Alvarado L."/>
            <person name="Arachchi H.M."/>
            <person name="Berlin A.M."/>
            <person name="Chapman S.B."/>
            <person name="Goldberg J."/>
            <person name="Griggs A."/>
            <person name="Gujja S."/>
            <person name="Hansen M."/>
            <person name="Howarth C."/>
            <person name="Imamovic A."/>
            <person name="Larimer J."/>
            <person name="McCowan C."/>
            <person name="Montmayeur A."/>
            <person name="Murphy C."/>
            <person name="Neiman D."/>
            <person name="Pearson M."/>
            <person name="Priest M."/>
            <person name="Roberts A."/>
            <person name="Saif S."/>
            <person name="Shea T."/>
            <person name="Sisk P."/>
            <person name="Sykes S."/>
            <person name="Wortman J."/>
            <person name="Nusbaum C."/>
            <person name="Birren B."/>
        </authorList>
    </citation>
    <scope>NUCLEOTIDE SEQUENCE [LARGE SCALE GENOMIC DNA]</scope>
    <source>
        <strain evidence="9">race PST-78</strain>
    </source>
</reference>
<organism evidence="8 9">
    <name type="scientific">Puccinia striiformis f. sp. tritici PST-78</name>
    <dbReference type="NCBI Taxonomy" id="1165861"/>
    <lineage>
        <taxon>Eukaryota</taxon>
        <taxon>Fungi</taxon>
        <taxon>Dikarya</taxon>
        <taxon>Basidiomycota</taxon>
        <taxon>Pucciniomycotina</taxon>
        <taxon>Pucciniomycetes</taxon>
        <taxon>Pucciniales</taxon>
        <taxon>Pucciniaceae</taxon>
        <taxon>Puccinia</taxon>
    </lineage>
</organism>
<keyword evidence="5" id="KW-0539">Nucleus</keyword>
<dbReference type="GO" id="GO:0046983">
    <property type="term" value="F:protein dimerization activity"/>
    <property type="evidence" value="ECO:0007669"/>
    <property type="project" value="InterPro"/>
</dbReference>
<dbReference type="EMBL" id="AJIL01000118">
    <property type="protein sequence ID" value="KNE94405.1"/>
    <property type="molecule type" value="Genomic_DNA"/>
</dbReference>
<evidence type="ECO:0000256" key="1">
    <source>
        <dbReference type="ARBA" id="ARBA00004123"/>
    </source>
</evidence>
<comment type="subcellular location">
    <subcellularLocation>
        <location evidence="1">Nucleus</location>
    </subcellularLocation>
</comment>
<evidence type="ECO:0000259" key="7">
    <source>
        <dbReference type="Pfam" id="PF05699"/>
    </source>
</evidence>
<evidence type="ECO:0000256" key="2">
    <source>
        <dbReference type="ARBA" id="ARBA00022723"/>
    </source>
</evidence>
<dbReference type="PANTHER" id="PTHR46481">
    <property type="entry name" value="ZINC FINGER BED DOMAIN-CONTAINING PROTEIN 4"/>
    <property type="match status" value="1"/>
</dbReference>
<dbReference type="InterPro" id="IPR052035">
    <property type="entry name" value="ZnF_BED_domain_contain"/>
</dbReference>
<keyword evidence="4" id="KW-0862">Zinc</keyword>
<dbReference type="GO" id="GO:0005634">
    <property type="term" value="C:nucleus"/>
    <property type="evidence" value="ECO:0007669"/>
    <property type="project" value="UniProtKB-SubCell"/>
</dbReference>
<evidence type="ECO:0000256" key="4">
    <source>
        <dbReference type="ARBA" id="ARBA00022833"/>
    </source>
</evidence>
<dbReference type="Proteomes" id="UP000054564">
    <property type="component" value="Unassembled WGS sequence"/>
</dbReference>
<evidence type="ECO:0000313" key="8">
    <source>
        <dbReference type="EMBL" id="KNE94405.1"/>
    </source>
</evidence>
<dbReference type="PANTHER" id="PTHR46481:SF10">
    <property type="entry name" value="ZINC FINGER BED DOMAIN-CONTAINING PROTEIN 39"/>
    <property type="match status" value="1"/>
</dbReference>
<dbReference type="SUPFAM" id="SSF53098">
    <property type="entry name" value="Ribonuclease H-like"/>
    <property type="match status" value="1"/>
</dbReference>
<dbReference type="OrthoDB" id="2748837at2759"/>
<keyword evidence="2" id="KW-0479">Metal-binding</keyword>
<keyword evidence="9" id="KW-1185">Reference proteome</keyword>
<proteinExistence type="predicted"/>
<feature type="compositionally biased region" description="Acidic residues" evidence="6">
    <location>
        <begin position="235"/>
        <end position="245"/>
    </location>
</feature>
<gene>
    <name evidence="8" type="ORF">PSTG_12305</name>
</gene>
<evidence type="ECO:0000256" key="3">
    <source>
        <dbReference type="ARBA" id="ARBA00022771"/>
    </source>
</evidence>
<dbReference type="AlphaFoldDB" id="A0A0L0V523"/>
<feature type="non-terminal residue" evidence="8">
    <location>
        <position position="1"/>
    </location>
</feature>
<evidence type="ECO:0000256" key="6">
    <source>
        <dbReference type="SAM" id="MobiDB-lite"/>
    </source>
</evidence>
<feature type="region of interest" description="Disordered" evidence="6">
    <location>
        <begin position="229"/>
        <end position="276"/>
    </location>
</feature>
<name>A0A0L0V523_9BASI</name>
<dbReference type="Pfam" id="PF05699">
    <property type="entry name" value="Dimer_Tnp_hAT"/>
    <property type="match status" value="1"/>
</dbReference>
<feature type="compositionally biased region" description="Acidic residues" evidence="6">
    <location>
        <begin position="253"/>
        <end position="270"/>
    </location>
</feature>
<sequence length="624" mass="70169">LCATWCAEAARPFSALVDPSHQALLHPTVRKHLPTRKAVSKDIHLLYLAIQDKYRTVLQEHQGALYLGVNGWQSPNGFDILGTVIYRLAEDDKGNVELEAMPLDFVCLSAAHTGEYLAESVRMVVEKFGIQNKICGLVSYNAQNNEVMVRELKRMNWPRFKGETNWIRCFAHILNLIVQSILHPFGSTKPKKHTNNSDVLDSEDEHGQNSVEEDDTAGQIEILAREAQARAVTDDKDEGSSEDEDGVNKSFEDGDLSEGDIDNASDEDENDRCTSASCKQTSAKFRAIAKKLRYSPNSKAEFVDICQEKGCATPHTVERAVRTRWNSTGAQLKSILRCEAAILVWQRNKKHRVERKYYVDESDFELARDLVDVLNLFFEITLQISVAGSAPLANIVLFIDQITKHLSTAITNEKYPPALRNTLLHPSLRDEYFKLANWEPDWIAEAIRLARNMWVTHYKPRVPNPPTSTPSTSSKPKTTMLAGLGSAAAARDGHSLSDPFDMWLRGGLVLNDGNPVNPLKWWMKQKRTGNTHGGLVHMALDVLSCPATSVDVERAFSFGRDYVTSKRHRLAPKSVSRGMTVAFYSKNQKIPEGILSRWKHGLKEDHKMQRKGKGKRKIIVVDED</sequence>
<feature type="domain" description="HAT C-terminal dimerisation" evidence="7">
    <location>
        <begin position="511"/>
        <end position="577"/>
    </location>
</feature>
<protein>
    <recommendedName>
        <fullName evidence="7">HAT C-terminal dimerisation domain-containing protein</fullName>
    </recommendedName>
</protein>
<accession>A0A0L0V523</accession>
<dbReference type="InterPro" id="IPR008906">
    <property type="entry name" value="HATC_C_dom"/>
</dbReference>